<dbReference type="Proteomes" id="UP001549119">
    <property type="component" value="Unassembled WGS sequence"/>
</dbReference>
<gene>
    <name evidence="1" type="ORF">ABIC20_007267</name>
</gene>
<comment type="caution">
    <text evidence="1">The sequence shown here is derived from an EMBL/GenBank/DDBJ whole genome shotgun (WGS) entry which is preliminary data.</text>
</comment>
<evidence type="ECO:0000313" key="2">
    <source>
        <dbReference type="Proteomes" id="UP001549119"/>
    </source>
</evidence>
<evidence type="ECO:0000313" key="1">
    <source>
        <dbReference type="EMBL" id="MET3869882.1"/>
    </source>
</evidence>
<evidence type="ECO:0008006" key="3">
    <source>
        <dbReference type="Google" id="ProtNLM"/>
    </source>
</evidence>
<keyword evidence="2" id="KW-1185">Reference proteome</keyword>
<dbReference type="EMBL" id="JBEPNW010000007">
    <property type="protein sequence ID" value="MET3869882.1"/>
    <property type="molecule type" value="Genomic_DNA"/>
</dbReference>
<protein>
    <recommendedName>
        <fullName evidence="3">DUF1508 domain-containing protein</fullName>
    </recommendedName>
</protein>
<name>A0ABV2NTP2_9HYPH</name>
<accession>A0ABV2NTP2</accession>
<sequence length="66" mass="7470">MSEADPPYPFTVELVPSKREAGGYHWAIRKHGKLVQRSDSPLPTASKAHSQALAMIERLRRGQDNW</sequence>
<reference evidence="1 2" key="1">
    <citation type="submission" date="2024-06" db="EMBL/GenBank/DDBJ databases">
        <title>Genomics of switchgrass bacterial isolates.</title>
        <authorList>
            <person name="Shade A."/>
        </authorList>
    </citation>
    <scope>NUCLEOTIDE SEQUENCE [LARGE SCALE GENOMIC DNA]</scope>
    <source>
        <strain evidence="1 2">PvP084</strain>
    </source>
</reference>
<proteinExistence type="predicted"/>
<dbReference type="RefSeq" id="WP_209735512.1">
    <property type="nucleotide sequence ID" value="NZ_JBEPNV010000004.1"/>
</dbReference>
<organism evidence="1 2">
    <name type="scientific">Methylobacterium radiotolerans</name>
    <dbReference type="NCBI Taxonomy" id="31998"/>
    <lineage>
        <taxon>Bacteria</taxon>
        <taxon>Pseudomonadati</taxon>
        <taxon>Pseudomonadota</taxon>
        <taxon>Alphaproteobacteria</taxon>
        <taxon>Hyphomicrobiales</taxon>
        <taxon>Methylobacteriaceae</taxon>
        <taxon>Methylobacterium</taxon>
    </lineage>
</organism>